<feature type="domain" description="Type II methyltransferase M.TaqI-like" evidence="7">
    <location>
        <begin position="456"/>
        <end position="652"/>
    </location>
</feature>
<proteinExistence type="predicted"/>
<evidence type="ECO:0000256" key="4">
    <source>
        <dbReference type="ARBA" id="ARBA00022691"/>
    </source>
</evidence>
<dbReference type="GO" id="GO:0003677">
    <property type="term" value="F:DNA binding"/>
    <property type="evidence" value="ECO:0007669"/>
    <property type="project" value="UniProtKB-KW"/>
</dbReference>
<dbReference type="InterPro" id="IPR011639">
    <property type="entry name" value="MethylTrfase_TaqI-like_dom"/>
</dbReference>
<dbReference type="GO" id="GO:0009007">
    <property type="term" value="F:site-specific DNA-methyltransferase (adenine-specific) activity"/>
    <property type="evidence" value="ECO:0007669"/>
    <property type="project" value="UniProtKB-EC"/>
</dbReference>
<dbReference type="PANTHER" id="PTHR33841">
    <property type="entry name" value="DNA METHYLTRANSFERASE YEEA-RELATED"/>
    <property type="match status" value="1"/>
</dbReference>
<dbReference type="GO" id="GO:0032259">
    <property type="term" value="P:methylation"/>
    <property type="evidence" value="ECO:0007669"/>
    <property type="project" value="UniProtKB-KW"/>
</dbReference>
<dbReference type="Gene3D" id="3.40.50.150">
    <property type="entry name" value="Vaccinia Virus protein VP39"/>
    <property type="match status" value="1"/>
</dbReference>
<dbReference type="Gene3D" id="3.90.1570.30">
    <property type="match status" value="1"/>
</dbReference>
<dbReference type="AlphaFoldDB" id="A0A246GI71"/>
<dbReference type="GO" id="GO:0009307">
    <property type="term" value="P:DNA restriction-modification system"/>
    <property type="evidence" value="ECO:0007669"/>
    <property type="project" value="UniProtKB-KW"/>
</dbReference>
<dbReference type="RefSeq" id="WP_088392749.1">
    <property type="nucleotide sequence ID" value="NZ_MTCZ01000067.1"/>
</dbReference>
<dbReference type="GO" id="GO:0009035">
    <property type="term" value="F:type I site-specific deoxyribonuclease activity"/>
    <property type="evidence" value="ECO:0007669"/>
    <property type="project" value="UniProtKB-EC"/>
</dbReference>
<evidence type="ECO:0000256" key="2">
    <source>
        <dbReference type="ARBA" id="ARBA00022603"/>
    </source>
</evidence>
<keyword evidence="4" id="KW-0949">S-adenosyl-L-methionine</keyword>
<evidence type="ECO:0000313" key="9">
    <source>
        <dbReference type="Proteomes" id="UP000197768"/>
    </source>
</evidence>
<evidence type="ECO:0000256" key="1">
    <source>
        <dbReference type="ARBA" id="ARBA00011900"/>
    </source>
</evidence>
<dbReference type="Proteomes" id="UP000197768">
    <property type="component" value="Unassembled WGS sequence"/>
</dbReference>
<evidence type="ECO:0000313" key="8">
    <source>
        <dbReference type="EMBL" id="OWP83931.1"/>
    </source>
</evidence>
<keyword evidence="8" id="KW-0378">Hydrolase</keyword>
<protein>
    <recommendedName>
        <fullName evidence="1">site-specific DNA-methyltransferase (adenine-specific)</fullName>
        <ecNumber evidence="1">2.1.1.72</ecNumber>
    </recommendedName>
</protein>
<dbReference type="Pfam" id="PF04313">
    <property type="entry name" value="HSDR_N"/>
    <property type="match status" value="1"/>
</dbReference>
<dbReference type="PRINTS" id="PR00507">
    <property type="entry name" value="N12N6MTFRASE"/>
</dbReference>
<keyword evidence="8" id="KW-0540">Nuclease</keyword>
<keyword evidence="8" id="KW-0255">Endonuclease</keyword>
<evidence type="ECO:0000256" key="5">
    <source>
        <dbReference type="ARBA" id="ARBA00047942"/>
    </source>
</evidence>
<dbReference type="EMBL" id="MTCZ01000067">
    <property type="protein sequence ID" value="OWP83931.1"/>
    <property type="molecule type" value="Genomic_DNA"/>
</dbReference>
<dbReference type="InterPro" id="IPR007409">
    <property type="entry name" value="Restrct_endonuc_type1_HsdR_N"/>
</dbReference>
<name>A0A246GI71_9FLAO</name>
<dbReference type="EC" id="2.1.1.72" evidence="1"/>
<dbReference type="InterPro" id="IPR050953">
    <property type="entry name" value="N4_N6_ade-DNA_methylase"/>
</dbReference>
<dbReference type="InterPro" id="IPR002052">
    <property type="entry name" value="DNA_methylase_N6_adenine_CS"/>
</dbReference>
<sequence length="1025" mass="118913">MAYIVTHNKQESFEQLKKLIIAFNKEYAVYKTDKYKEAQLRIDFLNPLLKIFGWDVDNEEGKSQFLRDIIQEESIDVDDEDVITKKNPDYTLRIQGVRKVFIEAKKASIDLSIDNKAAFQTRRYGWNANLGISILTNFDTLVVYDCRYKPSAKDIVSIARYKIFHYSEFEKFFDELYDLLSFESIANGYIEEYFSLTEKETTTFDDEFLRQIEHWRESLAKDVVANNPEINNEEINFLIQRLLNRIVFLRICEDREIEKFETLRKIKSYDELKELFRISDKKYNSGLFDFIEDIFSLKINLNSEILIQIFNELYYPQSPYDFSIVDPTILSQIYERYLGSKIFIGEENQVFIVEEPEVAASNGVVPTPKLVVKSIIEETLSSLINGKSLDEIQLLKIADICCGSGTFLISVYDYLIERNIVGLVSQGVHNDEIIYQTFDGTYHLTLKAKHQIIKDNIFGVDINPYAVEVTKFSLLLKLLENENAGSINNFLVKYNQKVLPNLEDNIKCGNSLVDNTYFEYNPDAIENDELLFKLKPFNWLKEFPFLVETNGFDALVGNPPYVRIQNIVKYSIEEIDYFQSDISGYKVATSEVFDKYYLFIQRAISLINDNGVLGYIVPHKFFIIKGGKSLRSFITTSASLFKILHFGVTQVFPNRSTYTAILILDKKEREKFYFKRIRRITSDLSVDAINYDNYLSNKYQSLPWVFVSKPTEVVFERIGSGNVIALQSIAEIAVGLQTSADKTYIFQPLAETESTYIFESKGIQYEVEKDICKPCLYDLSFGLFDTVEHNAKMLFPYTIVGGKAEVFTEEYFEQNYPLAWAYLNIFKTTLSKRSINGSKEPKWYQFGRSQSLTRFHNTPKLIWSVLSTKPGYVYDQENLQFTGGGNGPYYSLFTNSKYSLFYILGILAHPVIEAMVKSGASEFRGAYYSHGKQFIENLPIRKIDFDNLDEKQQHDDIVKTVKQLINTKSTINQETIYAKRNILKCKMDTLYSRLFQQINLLYNISDEDVNVVMSDEMLNNIICED</sequence>
<dbReference type="PANTHER" id="PTHR33841:SF1">
    <property type="entry name" value="DNA METHYLTRANSFERASE A"/>
    <property type="match status" value="1"/>
</dbReference>
<reference evidence="8 9" key="1">
    <citation type="journal article" date="2017" name="Infect. Genet. Evol.">
        <title>Comparative genome analysis of fish pathogen Flavobacterium columnare reveals extensive sequence diversity within the species.</title>
        <authorList>
            <person name="Kayansamruaj P."/>
            <person name="Dong H.T."/>
            <person name="Hirono I."/>
            <person name="Kondo H."/>
            <person name="Senapin S."/>
            <person name="Rodkhum C."/>
        </authorList>
    </citation>
    <scope>NUCLEOTIDE SEQUENCE [LARGE SCALE GENOMIC DNA]</scope>
    <source>
        <strain evidence="8 9">1215</strain>
    </source>
</reference>
<evidence type="ECO:0000259" key="7">
    <source>
        <dbReference type="Pfam" id="PF07669"/>
    </source>
</evidence>
<dbReference type="InterPro" id="IPR029063">
    <property type="entry name" value="SAM-dependent_MTases_sf"/>
</dbReference>
<gene>
    <name evidence="8" type="ORF">BWK59_07975</name>
</gene>
<dbReference type="Pfam" id="PF07669">
    <property type="entry name" value="Eco57I"/>
    <property type="match status" value="1"/>
</dbReference>
<keyword evidence="3" id="KW-0808">Transferase</keyword>
<dbReference type="GO" id="GO:0005524">
    <property type="term" value="F:ATP binding"/>
    <property type="evidence" value="ECO:0007669"/>
    <property type="project" value="UniProtKB-KW"/>
</dbReference>
<organism evidence="8 9">
    <name type="scientific">Flavobacterium davisii</name>
    <dbReference type="NCBI Taxonomy" id="2906077"/>
    <lineage>
        <taxon>Bacteria</taxon>
        <taxon>Pseudomonadati</taxon>
        <taxon>Bacteroidota</taxon>
        <taxon>Flavobacteriia</taxon>
        <taxon>Flavobacteriales</taxon>
        <taxon>Flavobacteriaceae</taxon>
        <taxon>Flavobacterium</taxon>
    </lineage>
</organism>
<feature type="domain" description="Restriction endonuclease type I HsdR N-terminal" evidence="6">
    <location>
        <begin position="35"/>
        <end position="150"/>
    </location>
</feature>
<keyword evidence="2" id="KW-0489">Methyltransferase</keyword>
<dbReference type="SUPFAM" id="SSF53335">
    <property type="entry name" value="S-adenosyl-L-methionine-dependent methyltransferases"/>
    <property type="match status" value="1"/>
</dbReference>
<comment type="caution">
    <text evidence="8">The sequence shown here is derived from an EMBL/GenBank/DDBJ whole genome shotgun (WGS) entry which is preliminary data.</text>
</comment>
<evidence type="ECO:0000256" key="3">
    <source>
        <dbReference type="ARBA" id="ARBA00022679"/>
    </source>
</evidence>
<accession>A0A246GI71</accession>
<evidence type="ECO:0000259" key="6">
    <source>
        <dbReference type="Pfam" id="PF04313"/>
    </source>
</evidence>
<dbReference type="PROSITE" id="PS00092">
    <property type="entry name" value="N6_MTASE"/>
    <property type="match status" value="1"/>
</dbReference>
<comment type="catalytic activity">
    <reaction evidence="5">
        <text>a 2'-deoxyadenosine in DNA + S-adenosyl-L-methionine = an N(6)-methyl-2'-deoxyadenosine in DNA + S-adenosyl-L-homocysteine + H(+)</text>
        <dbReference type="Rhea" id="RHEA:15197"/>
        <dbReference type="Rhea" id="RHEA-COMP:12418"/>
        <dbReference type="Rhea" id="RHEA-COMP:12419"/>
        <dbReference type="ChEBI" id="CHEBI:15378"/>
        <dbReference type="ChEBI" id="CHEBI:57856"/>
        <dbReference type="ChEBI" id="CHEBI:59789"/>
        <dbReference type="ChEBI" id="CHEBI:90615"/>
        <dbReference type="ChEBI" id="CHEBI:90616"/>
        <dbReference type="EC" id="2.1.1.72"/>
    </reaction>
</comment>